<dbReference type="PROSITE" id="PS00018">
    <property type="entry name" value="EF_HAND_1"/>
    <property type="match status" value="3"/>
</dbReference>
<dbReference type="InterPro" id="IPR011992">
    <property type="entry name" value="EF-hand-dom_pair"/>
</dbReference>
<dbReference type="OrthoDB" id="7356823at2"/>
<dbReference type="InterPro" id="IPR018247">
    <property type="entry name" value="EF_Hand_1_Ca_BS"/>
</dbReference>
<dbReference type="SUPFAM" id="SSF47473">
    <property type="entry name" value="EF-hand"/>
    <property type="match status" value="1"/>
</dbReference>
<keyword evidence="3" id="KW-1185">Reference proteome</keyword>
<dbReference type="Gene3D" id="1.10.238.10">
    <property type="entry name" value="EF-hand"/>
    <property type="match status" value="1"/>
</dbReference>
<dbReference type="CDD" id="cd00051">
    <property type="entry name" value="EFh"/>
    <property type="match status" value="1"/>
</dbReference>
<protein>
    <submittedName>
        <fullName evidence="2">Signal transduction protein</fullName>
    </submittedName>
</protein>
<evidence type="ECO:0000313" key="3">
    <source>
        <dbReference type="Proteomes" id="UP000063699"/>
    </source>
</evidence>
<accession>A0A0N7F5T9</accession>
<organism evidence="2 3">
    <name type="scientific">Kibdelosporangium phytohabitans</name>
    <dbReference type="NCBI Taxonomy" id="860235"/>
    <lineage>
        <taxon>Bacteria</taxon>
        <taxon>Bacillati</taxon>
        <taxon>Actinomycetota</taxon>
        <taxon>Actinomycetes</taxon>
        <taxon>Pseudonocardiales</taxon>
        <taxon>Pseudonocardiaceae</taxon>
        <taxon>Kibdelosporangium</taxon>
    </lineage>
</organism>
<dbReference type="AlphaFoldDB" id="A0A0N7F5T9"/>
<feature type="domain" description="EF-hand" evidence="1">
    <location>
        <begin position="5"/>
        <end position="40"/>
    </location>
</feature>
<dbReference type="Pfam" id="PF13202">
    <property type="entry name" value="EF-hand_5"/>
    <property type="match status" value="1"/>
</dbReference>
<reference evidence="2 3" key="1">
    <citation type="submission" date="2015-07" db="EMBL/GenBank/DDBJ databases">
        <title>Genome sequencing of Kibdelosporangium phytohabitans.</title>
        <authorList>
            <person name="Qin S."/>
            <person name="Xing K."/>
        </authorList>
    </citation>
    <scope>NUCLEOTIDE SEQUENCE [LARGE SCALE GENOMIC DNA]</scope>
    <source>
        <strain evidence="2 3">KLBMP1111</strain>
    </source>
</reference>
<proteinExistence type="predicted"/>
<dbReference type="Proteomes" id="UP000063699">
    <property type="component" value="Chromosome"/>
</dbReference>
<name>A0A0N7F5T9_9PSEU</name>
<dbReference type="InterPro" id="IPR002048">
    <property type="entry name" value="EF_hand_dom"/>
</dbReference>
<dbReference type="EMBL" id="CP012752">
    <property type="protein sequence ID" value="ALG15159.1"/>
    <property type="molecule type" value="Genomic_DNA"/>
</dbReference>
<dbReference type="GO" id="GO:0005509">
    <property type="term" value="F:calcium ion binding"/>
    <property type="evidence" value="ECO:0007669"/>
    <property type="project" value="InterPro"/>
</dbReference>
<feature type="domain" description="EF-hand" evidence="1">
    <location>
        <begin position="100"/>
        <end position="135"/>
    </location>
</feature>
<dbReference type="PROSITE" id="PS50222">
    <property type="entry name" value="EF_HAND_2"/>
    <property type="match status" value="3"/>
</dbReference>
<sequence>MPTAINNDRLKKRFQKWDVNGNGTVEKADFHAEAERIIEAFGEDASSPQARALVDAYLAMFDFFASKVGVAASGAITEEQFLSVFEAAVHAEGDAGFNRVVRPTVAAMVGLCDTDGDGELNPSEFRRWLEAIGVDASSATESFHAIDTSGNGKLTVAEVVNAVRAYLFGTMDVPLLGH</sequence>
<feature type="domain" description="EF-hand" evidence="1">
    <location>
        <begin position="141"/>
        <end position="169"/>
    </location>
</feature>
<evidence type="ECO:0000313" key="2">
    <source>
        <dbReference type="EMBL" id="ALG15159.1"/>
    </source>
</evidence>
<evidence type="ECO:0000259" key="1">
    <source>
        <dbReference type="PROSITE" id="PS50222"/>
    </source>
</evidence>
<dbReference type="SMART" id="SM00054">
    <property type="entry name" value="EFh"/>
    <property type="match status" value="3"/>
</dbReference>
<dbReference type="KEGG" id="kphy:AOZ06_29655"/>
<gene>
    <name evidence="2" type="ORF">AOZ06_29655</name>
</gene>
<dbReference type="STRING" id="860235.AOZ06_29655"/>